<sequence length="190" mass="21660">MDVEYLRTEIAKRVTIKRYEHVLRVAETAKILADRFQISVMKAEQAALFHDIAKFVDKAELRRMLENDNEDTRLFSFHPELWHAPAGAIIARDEYGVSDEDILNAIRSHTTGRAQMSPLEKVIYVADMTEPGRDFPGVDDLREAAKDNLDTAMAACIIHSVQFLVNKRAAVYPDSLECYNEHVKMRGPVK</sequence>
<dbReference type="SMART" id="SM00471">
    <property type="entry name" value="HDc"/>
    <property type="match status" value="1"/>
</dbReference>
<dbReference type="SUPFAM" id="SSF109604">
    <property type="entry name" value="HD-domain/PDEase-like"/>
    <property type="match status" value="1"/>
</dbReference>
<keyword evidence="3" id="KW-0547">Nucleotide-binding</keyword>
<dbReference type="InterPro" id="IPR005249">
    <property type="entry name" value="YqeK"/>
</dbReference>
<feature type="domain" description="HD" evidence="7">
    <location>
        <begin position="18"/>
        <end position="132"/>
    </location>
</feature>
<dbReference type="GO" id="GO:0046872">
    <property type="term" value="F:metal ion binding"/>
    <property type="evidence" value="ECO:0007669"/>
    <property type="project" value="UniProtKB-KW"/>
</dbReference>
<evidence type="ECO:0000259" key="7">
    <source>
        <dbReference type="PROSITE" id="PS51831"/>
    </source>
</evidence>
<dbReference type="AlphaFoldDB" id="A0A927R340"/>
<dbReference type="EMBL" id="JADBEL010000007">
    <property type="protein sequence ID" value="MBE1554641.1"/>
    <property type="molecule type" value="Genomic_DNA"/>
</dbReference>
<dbReference type="GO" id="GO:0000166">
    <property type="term" value="F:nucleotide binding"/>
    <property type="evidence" value="ECO:0007669"/>
    <property type="project" value="UniProtKB-KW"/>
</dbReference>
<dbReference type="PROSITE" id="PS51831">
    <property type="entry name" value="HD"/>
    <property type="match status" value="1"/>
</dbReference>
<dbReference type="GO" id="GO:0008803">
    <property type="term" value="F:bis(5'-nucleosyl)-tetraphosphatase (symmetrical) activity"/>
    <property type="evidence" value="ECO:0007669"/>
    <property type="project" value="UniProtKB-EC"/>
</dbReference>
<evidence type="ECO:0000256" key="5">
    <source>
        <dbReference type="ARBA" id="ARBA00023004"/>
    </source>
</evidence>
<dbReference type="InterPro" id="IPR051094">
    <property type="entry name" value="Diverse_Catalytic_Enzymes"/>
</dbReference>
<keyword evidence="4 8" id="KW-0378">Hydrolase</keyword>
<name>A0A927R340_9BACL</name>
<dbReference type="InterPro" id="IPR003607">
    <property type="entry name" value="HD/PDEase_dom"/>
</dbReference>
<proteinExistence type="predicted"/>
<keyword evidence="2" id="KW-0479">Metal-binding</keyword>
<dbReference type="PANTHER" id="PTHR35795:SF1">
    <property type="entry name" value="BIS(5'-NUCLEOSYL)-TETRAPHOSPHATASE, SYMMETRICAL"/>
    <property type="match status" value="1"/>
</dbReference>
<evidence type="ECO:0000256" key="6">
    <source>
        <dbReference type="ARBA" id="ARBA00049417"/>
    </source>
</evidence>
<gene>
    <name evidence="8" type="ORF">H4683_001718</name>
</gene>
<dbReference type="PANTHER" id="PTHR35795">
    <property type="entry name" value="SLR1885 PROTEIN"/>
    <property type="match status" value="1"/>
</dbReference>
<dbReference type="EC" id="3.6.1.41" evidence="1"/>
<comment type="caution">
    <text evidence="8">The sequence shown here is derived from an EMBL/GenBank/DDBJ whole genome shotgun (WGS) entry which is preliminary data.</text>
</comment>
<keyword evidence="9" id="KW-1185">Reference proteome</keyword>
<dbReference type="Gene3D" id="1.10.3210.10">
    <property type="entry name" value="Hypothetical protein af1432"/>
    <property type="match status" value="1"/>
</dbReference>
<evidence type="ECO:0000256" key="3">
    <source>
        <dbReference type="ARBA" id="ARBA00022741"/>
    </source>
</evidence>
<accession>A0A927R340</accession>
<evidence type="ECO:0000313" key="8">
    <source>
        <dbReference type="EMBL" id="MBE1554641.1"/>
    </source>
</evidence>
<dbReference type="InterPro" id="IPR006675">
    <property type="entry name" value="HDIG_dom"/>
</dbReference>
<organism evidence="8 9">
    <name type="scientific">Sporosarcina limicola</name>
    <dbReference type="NCBI Taxonomy" id="34101"/>
    <lineage>
        <taxon>Bacteria</taxon>
        <taxon>Bacillati</taxon>
        <taxon>Bacillota</taxon>
        <taxon>Bacilli</taxon>
        <taxon>Bacillales</taxon>
        <taxon>Caryophanaceae</taxon>
        <taxon>Sporosarcina</taxon>
    </lineage>
</organism>
<dbReference type="InterPro" id="IPR006674">
    <property type="entry name" value="HD_domain"/>
</dbReference>
<dbReference type="Pfam" id="PF01966">
    <property type="entry name" value="HD"/>
    <property type="match status" value="1"/>
</dbReference>
<dbReference type="RefSeq" id="WP_192598413.1">
    <property type="nucleotide sequence ID" value="NZ_JADBEL010000007.1"/>
</dbReference>
<evidence type="ECO:0000256" key="4">
    <source>
        <dbReference type="ARBA" id="ARBA00022801"/>
    </source>
</evidence>
<keyword evidence="5" id="KW-0408">Iron</keyword>
<protein>
    <recommendedName>
        <fullName evidence="1">bis(5'-nucleosyl)-tetraphosphatase (symmetrical)</fullName>
        <ecNumber evidence="1">3.6.1.41</ecNumber>
    </recommendedName>
</protein>
<dbReference type="NCBIfam" id="TIGR00277">
    <property type="entry name" value="HDIG"/>
    <property type="match status" value="1"/>
</dbReference>
<dbReference type="CDD" id="cd00077">
    <property type="entry name" value="HDc"/>
    <property type="match status" value="1"/>
</dbReference>
<dbReference type="NCBIfam" id="TIGR00488">
    <property type="entry name" value="bis(5'-nucleosyl)-tetraphosphatase (symmetrical) YqeK"/>
    <property type="match status" value="1"/>
</dbReference>
<comment type="catalytic activity">
    <reaction evidence="6">
        <text>P(1),P(4)-bis(5'-adenosyl) tetraphosphate + H2O = 2 ADP + 2 H(+)</text>
        <dbReference type="Rhea" id="RHEA:24252"/>
        <dbReference type="ChEBI" id="CHEBI:15377"/>
        <dbReference type="ChEBI" id="CHEBI:15378"/>
        <dbReference type="ChEBI" id="CHEBI:58141"/>
        <dbReference type="ChEBI" id="CHEBI:456216"/>
        <dbReference type="EC" id="3.6.1.41"/>
    </reaction>
</comment>
<evidence type="ECO:0000313" key="9">
    <source>
        <dbReference type="Proteomes" id="UP000658225"/>
    </source>
</evidence>
<dbReference type="Proteomes" id="UP000658225">
    <property type="component" value="Unassembled WGS sequence"/>
</dbReference>
<evidence type="ECO:0000256" key="2">
    <source>
        <dbReference type="ARBA" id="ARBA00022723"/>
    </source>
</evidence>
<reference evidence="8" key="1">
    <citation type="submission" date="2020-10" db="EMBL/GenBank/DDBJ databases">
        <title>Genomic Encyclopedia of Type Strains, Phase IV (KMG-IV): sequencing the most valuable type-strain genomes for metagenomic binning, comparative biology and taxonomic classification.</title>
        <authorList>
            <person name="Goeker M."/>
        </authorList>
    </citation>
    <scope>NUCLEOTIDE SEQUENCE</scope>
    <source>
        <strain evidence="8">DSM 13886</strain>
    </source>
</reference>
<evidence type="ECO:0000256" key="1">
    <source>
        <dbReference type="ARBA" id="ARBA00012506"/>
    </source>
</evidence>